<evidence type="ECO:0000259" key="12">
    <source>
        <dbReference type="PROSITE" id="PS50071"/>
    </source>
</evidence>
<dbReference type="SUPFAM" id="SSF46689">
    <property type="entry name" value="Homeodomain-like"/>
    <property type="match status" value="1"/>
</dbReference>
<evidence type="ECO:0000256" key="7">
    <source>
        <dbReference type="ARBA" id="ARBA00025748"/>
    </source>
</evidence>
<dbReference type="InterPro" id="IPR017970">
    <property type="entry name" value="Homeobox_CS"/>
</dbReference>
<dbReference type="AlphaFoldDB" id="A0A8K0GYP1"/>
<dbReference type="PRINTS" id="PR00031">
    <property type="entry name" value="HTHREPRESSR"/>
</dbReference>
<dbReference type="PANTHER" id="PTHR24326:SF522">
    <property type="entry name" value="HOMEOBOX-LEUCINE ZIPPER PROTEIN ATHB-52"/>
    <property type="match status" value="1"/>
</dbReference>
<evidence type="ECO:0000256" key="3">
    <source>
        <dbReference type="ARBA" id="ARBA00023125"/>
    </source>
</evidence>
<dbReference type="EMBL" id="VOIH02000007">
    <property type="protein sequence ID" value="KAF3442467.1"/>
    <property type="molecule type" value="Genomic_DNA"/>
</dbReference>
<comment type="caution">
    <text evidence="13">The sequence shown here is derived from an EMBL/GenBank/DDBJ whole genome shotgun (WGS) entry which is preliminary data.</text>
</comment>
<dbReference type="Proteomes" id="UP000796880">
    <property type="component" value="Unassembled WGS sequence"/>
</dbReference>
<keyword evidence="5 10" id="KW-0804">Transcription</keyword>
<organism evidence="13 14">
    <name type="scientific">Rhamnella rubrinervis</name>
    <dbReference type="NCBI Taxonomy" id="2594499"/>
    <lineage>
        <taxon>Eukaryota</taxon>
        <taxon>Viridiplantae</taxon>
        <taxon>Streptophyta</taxon>
        <taxon>Embryophyta</taxon>
        <taxon>Tracheophyta</taxon>
        <taxon>Spermatophyta</taxon>
        <taxon>Magnoliopsida</taxon>
        <taxon>eudicotyledons</taxon>
        <taxon>Gunneridae</taxon>
        <taxon>Pentapetalae</taxon>
        <taxon>rosids</taxon>
        <taxon>fabids</taxon>
        <taxon>Rosales</taxon>
        <taxon>Rhamnaceae</taxon>
        <taxon>rhamnoid group</taxon>
        <taxon>Rhamneae</taxon>
        <taxon>Rhamnella</taxon>
    </lineage>
</organism>
<reference evidence="13" key="1">
    <citation type="submission" date="2020-03" db="EMBL/GenBank/DDBJ databases">
        <title>A high-quality chromosome-level genome assembly of a woody plant with both climbing and erect habits, Rhamnella rubrinervis.</title>
        <authorList>
            <person name="Lu Z."/>
            <person name="Yang Y."/>
            <person name="Zhu X."/>
            <person name="Sun Y."/>
        </authorList>
    </citation>
    <scope>NUCLEOTIDE SEQUENCE</scope>
    <source>
        <strain evidence="13">BYM</strain>
        <tissue evidence="13">Leaf</tissue>
    </source>
</reference>
<keyword evidence="3 8" id="KW-0238">DNA-binding</keyword>
<evidence type="ECO:0000256" key="6">
    <source>
        <dbReference type="ARBA" id="ARBA00023242"/>
    </source>
</evidence>
<feature type="domain" description="Homeobox" evidence="12">
    <location>
        <begin position="8"/>
        <end position="68"/>
    </location>
</feature>
<dbReference type="GO" id="GO:0000981">
    <property type="term" value="F:DNA-binding transcription factor activity, RNA polymerase II-specific"/>
    <property type="evidence" value="ECO:0007669"/>
    <property type="project" value="UniProtKB-UniRule"/>
</dbReference>
<comment type="function">
    <text evidence="10">Transcription factor.</text>
</comment>
<feature type="coiled-coil region" evidence="11">
    <location>
        <begin position="67"/>
        <end position="108"/>
    </location>
</feature>
<dbReference type="CDD" id="cd00086">
    <property type="entry name" value="homeodomain"/>
    <property type="match status" value="1"/>
</dbReference>
<dbReference type="GO" id="GO:0043565">
    <property type="term" value="F:sequence-specific DNA binding"/>
    <property type="evidence" value="ECO:0007669"/>
    <property type="project" value="TreeGrafter"/>
</dbReference>
<evidence type="ECO:0000256" key="8">
    <source>
        <dbReference type="PROSITE-ProRule" id="PRU00108"/>
    </source>
</evidence>
<evidence type="ECO:0000313" key="14">
    <source>
        <dbReference type="Proteomes" id="UP000796880"/>
    </source>
</evidence>
<sequence>MDSFQTTQNHKHYKKRLTHEQVKLLERSFTSNTKLHPERKLQLAVQLGIPPRQVAIWYQNKRARSRTQSLELDYGELQLKLENALAEKRQLEKDVERLKGELGKAQEMLFALDLTSGSTRTSSSANRPVVSSSIISSNDQEGLSSRSSPTFLYEDCVNDDAQVLQFDQELYACLIGSDGLITWD</sequence>
<proteinExistence type="inferred from homology"/>
<dbReference type="InterPro" id="IPR001356">
    <property type="entry name" value="HD"/>
</dbReference>
<keyword evidence="2 10" id="KW-0805">Transcription regulation</keyword>
<keyword evidence="11" id="KW-0175">Coiled coil</keyword>
<protein>
    <recommendedName>
        <fullName evidence="10">Homeobox-leucine zipper protein</fullName>
    </recommendedName>
    <alternativeName>
        <fullName evidence="10">HD-ZIP protein</fullName>
    </alternativeName>
    <alternativeName>
        <fullName evidence="10">Homeodomain transcription factor</fullName>
    </alternativeName>
</protein>
<evidence type="ECO:0000256" key="4">
    <source>
        <dbReference type="ARBA" id="ARBA00023155"/>
    </source>
</evidence>
<dbReference type="InterPro" id="IPR009057">
    <property type="entry name" value="Homeodomain-like_sf"/>
</dbReference>
<dbReference type="GO" id="GO:0045893">
    <property type="term" value="P:positive regulation of DNA-templated transcription"/>
    <property type="evidence" value="ECO:0007669"/>
    <property type="project" value="TreeGrafter"/>
</dbReference>
<accession>A0A8K0GYP1</accession>
<dbReference type="Pfam" id="PF00046">
    <property type="entry name" value="Homeodomain"/>
    <property type="match status" value="1"/>
</dbReference>
<evidence type="ECO:0000256" key="11">
    <source>
        <dbReference type="SAM" id="Coils"/>
    </source>
</evidence>
<evidence type="ECO:0000256" key="9">
    <source>
        <dbReference type="RuleBase" id="RU000682"/>
    </source>
</evidence>
<dbReference type="OrthoDB" id="6159439at2759"/>
<evidence type="ECO:0000256" key="2">
    <source>
        <dbReference type="ARBA" id="ARBA00023015"/>
    </source>
</evidence>
<keyword evidence="14" id="KW-1185">Reference proteome</keyword>
<evidence type="ECO:0000256" key="10">
    <source>
        <dbReference type="RuleBase" id="RU369038"/>
    </source>
</evidence>
<comment type="subcellular location">
    <subcellularLocation>
        <location evidence="1 8 9">Nucleus</location>
    </subcellularLocation>
</comment>
<dbReference type="InterPro" id="IPR045224">
    <property type="entry name" value="HDZip_class_I_plant"/>
</dbReference>
<evidence type="ECO:0000313" key="13">
    <source>
        <dbReference type="EMBL" id="KAF3442467.1"/>
    </source>
</evidence>
<dbReference type="Gene3D" id="1.10.10.60">
    <property type="entry name" value="Homeodomain-like"/>
    <property type="match status" value="1"/>
</dbReference>
<comment type="similarity">
    <text evidence="7 10">Belongs to the HD-ZIP homeobox family. Class I subfamily.</text>
</comment>
<keyword evidence="6 8" id="KW-0539">Nucleus</keyword>
<dbReference type="InterPro" id="IPR000047">
    <property type="entry name" value="HTH_motif"/>
</dbReference>
<dbReference type="SMART" id="SM00389">
    <property type="entry name" value="HOX"/>
    <property type="match status" value="1"/>
</dbReference>
<gene>
    <name evidence="13" type="ORF">FNV43_RR16383</name>
</gene>
<dbReference type="PANTHER" id="PTHR24326">
    <property type="entry name" value="HOMEOBOX-LEUCINE ZIPPER PROTEIN"/>
    <property type="match status" value="1"/>
</dbReference>
<evidence type="ECO:0000256" key="1">
    <source>
        <dbReference type="ARBA" id="ARBA00004123"/>
    </source>
</evidence>
<evidence type="ECO:0000256" key="5">
    <source>
        <dbReference type="ARBA" id="ARBA00023163"/>
    </source>
</evidence>
<dbReference type="GO" id="GO:0005634">
    <property type="term" value="C:nucleus"/>
    <property type="evidence" value="ECO:0007669"/>
    <property type="project" value="UniProtKB-SubCell"/>
</dbReference>
<dbReference type="PROSITE" id="PS50071">
    <property type="entry name" value="HOMEOBOX_2"/>
    <property type="match status" value="1"/>
</dbReference>
<name>A0A8K0GYP1_9ROSA</name>
<feature type="DNA-binding region" description="Homeobox" evidence="8">
    <location>
        <begin position="10"/>
        <end position="69"/>
    </location>
</feature>
<dbReference type="PROSITE" id="PS00027">
    <property type="entry name" value="HOMEOBOX_1"/>
    <property type="match status" value="1"/>
</dbReference>
<keyword evidence="4 8" id="KW-0371">Homeobox</keyword>